<comment type="pathway">
    <text evidence="2">Amino-acid degradation.</text>
</comment>
<keyword evidence="5" id="KW-0378">Hydrolase</keyword>
<comment type="subunit">
    <text evidence="3">Homodimer.</text>
</comment>
<dbReference type="GO" id="GO:0046872">
    <property type="term" value="F:metal ion binding"/>
    <property type="evidence" value="ECO:0007669"/>
    <property type="project" value="UniProtKB-KW"/>
</dbReference>
<dbReference type="GO" id="GO:0004061">
    <property type="term" value="F:arylformamidase activity"/>
    <property type="evidence" value="ECO:0007669"/>
    <property type="project" value="InterPro"/>
</dbReference>
<keyword evidence="4" id="KW-0479">Metal-binding</keyword>
<evidence type="ECO:0000256" key="2">
    <source>
        <dbReference type="ARBA" id="ARBA00005023"/>
    </source>
</evidence>
<dbReference type="FunFam" id="3.50.30.50:FF:000001">
    <property type="entry name" value="Kynurenine formamidase"/>
    <property type="match status" value="1"/>
</dbReference>
<sequence>MAEYFDISPALSLNTPAWPTDPPLVFEEYKSISQGGGSNVTKLTLGSHAGSHVDAPLHFFPGGTSVDKLSLDVLIGEVLVIEVADDKIDRSALEGALGDDLVRRLLFKTKNSTLWSNPEFVPDFVGLTADGAEYLVKSGVELVGIDYLSIEAAHGTGAPAHLALLENKIIIVESLNMSGVAPGKYELICLPLKLENVDGAPARVVLRK</sequence>
<dbReference type="PANTHER" id="PTHR31118:SF32">
    <property type="entry name" value="KYNURENINE FORMAMIDASE"/>
    <property type="match status" value="1"/>
</dbReference>
<dbReference type="InterPro" id="IPR007325">
    <property type="entry name" value="KFase/CYL"/>
</dbReference>
<evidence type="ECO:0000256" key="1">
    <source>
        <dbReference type="ARBA" id="ARBA00001947"/>
    </source>
</evidence>
<protein>
    <recommendedName>
        <fullName evidence="9">Cyclase family protein</fullName>
    </recommendedName>
</protein>
<dbReference type="AlphaFoldDB" id="A0A0F9DX31"/>
<dbReference type="EMBL" id="LAZR01039677">
    <property type="protein sequence ID" value="KKL16398.1"/>
    <property type="molecule type" value="Genomic_DNA"/>
</dbReference>
<reference evidence="8" key="1">
    <citation type="journal article" date="2015" name="Nature">
        <title>Complex archaea that bridge the gap between prokaryotes and eukaryotes.</title>
        <authorList>
            <person name="Spang A."/>
            <person name="Saw J.H."/>
            <person name="Jorgensen S.L."/>
            <person name="Zaremba-Niedzwiedzka K."/>
            <person name="Martijn J."/>
            <person name="Lind A.E."/>
            <person name="van Eijk R."/>
            <person name="Schleper C."/>
            <person name="Guy L."/>
            <person name="Ettema T.J."/>
        </authorList>
    </citation>
    <scope>NUCLEOTIDE SEQUENCE</scope>
</reference>
<dbReference type="Gene3D" id="3.50.30.50">
    <property type="entry name" value="Putative cyclase"/>
    <property type="match status" value="1"/>
</dbReference>
<dbReference type="Pfam" id="PF04199">
    <property type="entry name" value="Cyclase"/>
    <property type="match status" value="1"/>
</dbReference>
<evidence type="ECO:0000256" key="6">
    <source>
        <dbReference type="ARBA" id="ARBA00022833"/>
    </source>
</evidence>
<keyword evidence="6" id="KW-0862">Zinc</keyword>
<dbReference type="SUPFAM" id="SSF102198">
    <property type="entry name" value="Putative cyclase"/>
    <property type="match status" value="1"/>
</dbReference>
<keyword evidence="7" id="KW-0823">Tryptophan catabolism</keyword>
<gene>
    <name evidence="8" type="ORF">LCGC14_2495990</name>
</gene>
<evidence type="ECO:0000256" key="7">
    <source>
        <dbReference type="ARBA" id="ARBA00023079"/>
    </source>
</evidence>
<dbReference type="PANTHER" id="PTHR31118">
    <property type="entry name" value="CYCLASE-LIKE PROTEIN 2"/>
    <property type="match status" value="1"/>
</dbReference>
<dbReference type="InterPro" id="IPR037175">
    <property type="entry name" value="KFase_sf"/>
</dbReference>
<accession>A0A0F9DX31</accession>
<comment type="caution">
    <text evidence="8">The sequence shown here is derived from an EMBL/GenBank/DDBJ whole genome shotgun (WGS) entry which is preliminary data.</text>
</comment>
<organism evidence="8">
    <name type="scientific">marine sediment metagenome</name>
    <dbReference type="NCBI Taxonomy" id="412755"/>
    <lineage>
        <taxon>unclassified sequences</taxon>
        <taxon>metagenomes</taxon>
        <taxon>ecological metagenomes</taxon>
    </lineage>
</organism>
<dbReference type="GO" id="GO:0019441">
    <property type="term" value="P:L-tryptophan catabolic process to kynurenine"/>
    <property type="evidence" value="ECO:0007669"/>
    <property type="project" value="InterPro"/>
</dbReference>
<evidence type="ECO:0000256" key="5">
    <source>
        <dbReference type="ARBA" id="ARBA00022801"/>
    </source>
</evidence>
<evidence type="ECO:0000256" key="4">
    <source>
        <dbReference type="ARBA" id="ARBA00022723"/>
    </source>
</evidence>
<proteinExistence type="predicted"/>
<evidence type="ECO:0000313" key="8">
    <source>
        <dbReference type="EMBL" id="KKL16398.1"/>
    </source>
</evidence>
<comment type="cofactor">
    <cofactor evidence="1">
        <name>Zn(2+)</name>
        <dbReference type="ChEBI" id="CHEBI:29105"/>
    </cofactor>
</comment>
<evidence type="ECO:0000256" key="3">
    <source>
        <dbReference type="ARBA" id="ARBA00011738"/>
    </source>
</evidence>
<name>A0A0F9DX31_9ZZZZ</name>
<evidence type="ECO:0008006" key="9">
    <source>
        <dbReference type="Google" id="ProtNLM"/>
    </source>
</evidence>